<dbReference type="eggNOG" id="ENOG502RYAY">
    <property type="taxonomic scope" value="Eukaryota"/>
</dbReference>
<dbReference type="RefSeq" id="XP_007784941.1">
    <property type="nucleotide sequence ID" value="XM_007786751.1"/>
</dbReference>
<dbReference type="GeneID" id="19906195"/>
<keyword evidence="1" id="KW-0472">Membrane</keyword>
<keyword evidence="1" id="KW-0812">Transmembrane</keyword>
<evidence type="ECO:0000256" key="1">
    <source>
        <dbReference type="SAM" id="Phobius"/>
    </source>
</evidence>
<dbReference type="PANTHER" id="PTHR35395">
    <property type="entry name" value="DUF6536 DOMAIN-CONTAINING PROTEIN"/>
    <property type="match status" value="1"/>
</dbReference>
<dbReference type="Proteomes" id="UP000016924">
    <property type="component" value="Unassembled WGS sequence"/>
</dbReference>
<feature type="transmembrane region" description="Helical" evidence="1">
    <location>
        <begin position="383"/>
        <end position="405"/>
    </location>
</feature>
<feature type="transmembrane region" description="Helical" evidence="1">
    <location>
        <begin position="607"/>
        <end position="634"/>
    </location>
</feature>
<dbReference type="OMA" id="PIMFTIC"/>
<feature type="transmembrane region" description="Helical" evidence="1">
    <location>
        <begin position="655"/>
        <end position="680"/>
    </location>
</feature>
<accession>R7Z6K2</accession>
<dbReference type="OrthoDB" id="5429634at2759"/>
<dbReference type="InterPro" id="IPR046623">
    <property type="entry name" value="DUF6536"/>
</dbReference>
<protein>
    <recommendedName>
        <fullName evidence="2">DUF6536 domain-containing protein</fullName>
    </recommendedName>
</protein>
<gene>
    <name evidence="3" type="ORF">W97_08884</name>
</gene>
<feature type="transmembrane region" description="Helical" evidence="1">
    <location>
        <begin position="542"/>
        <end position="563"/>
    </location>
</feature>
<sequence length="769" mass="84970">MISDFLRANASKKMMRVAFADTSSSDFSSSARVSSKETFEVQQHQVPSSTPASARLSWTIAFGWRRGLLGCLILAWAILILNLTVFLIAYRDPSFSVPDRRGIRALTLVSNDCVKAKRLSVGFHALINIMATGLLAASNYTMQIMAAPTRSEVDAAHAESKFVDLGISSLRNLRYIPLPRQVIFWTLAFSSLPIHLFYNSALFSTVGAYEYGFAAVSPSYLSQSSQMGTTNSNIDSPETARRELWSDPPWRNLTASECLQEYSGGLVTSSGDLLLVTREENSANPIWWSNGTSIEIGSGTTNWICRSVPPLDTSNALSTSDYEWDSCPSSFFRRIDTSQWTFNTRCGPSSYHSNNGACPWFTVDYCMSHAEEQHCQLKFSYSIMLVVVAAGAIKAVTMTVAFFTISTPPLITVGDAIASFLQRPDERTTSASLCTTGLHLVKTGRYYDNDSPFRAIHNLPRQGSGNDAAYPFGRWFPGQFRWHDNVSHRRFGSVNAISAVIISACIFWTVLGKYTDNADLSNFGPGLAVPTIRLNDSVSSNILTVVFLANFMQLLFSLVYLQLNSLFTGMLMGHEWNSFGISRRPLRVSFPQGQQTRTTFLSLPYRFAVPLITCSILLHWLASESVFLVCIDIFRTGGRRTSEPSDSITTIGLSYLALLILTAVFCILVIFTNVVGMLALEPGIPVVSTCSLGIAAACHTLDPDPWKSSEMPLMWGVNTLAYAERGSPSEDQITQNSRDETKDKPKLCSRRLAFSAYPVSKPEINITYI</sequence>
<dbReference type="AlphaFoldDB" id="R7Z6K2"/>
<evidence type="ECO:0000259" key="2">
    <source>
        <dbReference type="Pfam" id="PF20163"/>
    </source>
</evidence>
<dbReference type="STRING" id="1168221.R7Z6K2"/>
<organism evidence="3 4">
    <name type="scientific">Coniosporium apollinis (strain CBS 100218)</name>
    <name type="common">Rock-inhabiting black yeast</name>
    <dbReference type="NCBI Taxonomy" id="1168221"/>
    <lineage>
        <taxon>Eukaryota</taxon>
        <taxon>Fungi</taxon>
        <taxon>Dikarya</taxon>
        <taxon>Ascomycota</taxon>
        <taxon>Pezizomycotina</taxon>
        <taxon>Dothideomycetes</taxon>
        <taxon>Dothideomycetes incertae sedis</taxon>
        <taxon>Coniosporium</taxon>
    </lineage>
</organism>
<dbReference type="Pfam" id="PF20163">
    <property type="entry name" value="DUF6536"/>
    <property type="match status" value="1"/>
</dbReference>
<evidence type="ECO:0000313" key="3">
    <source>
        <dbReference type="EMBL" id="EON69624.1"/>
    </source>
</evidence>
<feature type="transmembrane region" description="Helical" evidence="1">
    <location>
        <begin position="491"/>
        <end position="511"/>
    </location>
</feature>
<feature type="transmembrane region" description="Helical" evidence="1">
    <location>
        <begin position="121"/>
        <end position="140"/>
    </location>
</feature>
<dbReference type="EMBL" id="JH767619">
    <property type="protein sequence ID" value="EON69624.1"/>
    <property type="molecule type" value="Genomic_DNA"/>
</dbReference>
<dbReference type="HOGENOM" id="CLU_010112_0_0_1"/>
<feature type="transmembrane region" description="Helical" evidence="1">
    <location>
        <begin position="67"/>
        <end position="90"/>
    </location>
</feature>
<proteinExistence type="predicted"/>
<feature type="domain" description="DUF6536" evidence="2">
    <location>
        <begin position="64"/>
        <end position="221"/>
    </location>
</feature>
<keyword evidence="1" id="KW-1133">Transmembrane helix</keyword>
<name>R7Z6K2_CONA1</name>
<evidence type="ECO:0000313" key="4">
    <source>
        <dbReference type="Proteomes" id="UP000016924"/>
    </source>
</evidence>
<keyword evidence="4" id="KW-1185">Reference proteome</keyword>
<dbReference type="PANTHER" id="PTHR35395:SF1">
    <property type="entry name" value="DUF6536 DOMAIN-CONTAINING PROTEIN"/>
    <property type="match status" value="1"/>
</dbReference>
<reference evidence="4" key="1">
    <citation type="submission" date="2012-06" db="EMBL/GenBank/DDBJ databases">
        <title>The genome sequence of Coniosporium apollinis CBS 100218.</title>
        <authorList>
            <consortium name="The Broad Institute Genome Sequencing Platform"/>
            <person name="Cuomo C."/>
            <person name="Gorbushina A."/>
            <person name="Noack S."/>
            <person name="Walker B."/>
            <person name="Young S.K."/>
            <person name="Zeng Q."/>
            <person name="Gargeya S."/>
            <person name="Fitzgerald M."/>
            <person name="Haas B."/>
            <person name="Abouelleil A."/>
            <person name="Alvarado L."/>
            <person name="Arachchi H.M."/>
            <person name="Berlin A.M."/>
            <person name="Chapman S.B."/>
            <person name="Goldberg J."/>
            <person name="Griggs A."/>
            <person name="Gujja S."/>
            <person name="Hansen M."/>
            <person name="Howarth C."/>
            <person name="Imamovic A."/>
            <person name="Larimer J."/>
            <person name="McCowan C."/>
            <person name="Montmayeur A."/>
            <person name="Murphy C."/>
            <person name="Neiman D."/>
            <person name="Pearson M."/>
            <person name="Priest M."/>
            <person name="Roberts A."/>
            <person name="Saif S."/>
            <person name="Shea T."/>
            <person name="Sisk P."/>
            <person name="Sykes S."/>
            <person name="Wortman J."/>
            <person name="Nusbaum C."/>
            <person name="Birren B."/>
        </authorList>
    </citation>
    <scope>NUCLEOTIDE SEQUENCE [LARGE SCALE GENOMIC DNA]</scope>
    <source>
        <strain evidence="4">CBS 100218</strain>
    </source>
</reference>